<feature type="transmembrane region" description="Helical" evidence="2">
    <location>
        <begin position="645"/>
        <end position="664"/>
    </location>
</feature>
<keyword evidence="4" id="KW-1185">Reference proteome</keyword>
<dbReference type="OrthoDB" id="634852at2759"/>
<feature type="region of interest" description="Disordered" evidence="1">
    <location>
        <begin position="796"/>
        <end position="816"/>
    </location>
</feature>
<dbReference type="InterPro" id="IPR006927">
    <property type="entry name" value="DUF639"/>
</dbReference>
<feature type="compositionally biased region" description="Basic and acidic residues" evidence="1">
    <location>
        <begin position="798"/>
        <end position="816"/>
    </location>
</feature>
<proteinExistence type="predicted"/>
<reference evidence="3 4" key="1">
    <citation type="journal article" date="2017" name="Mol. Plant">
        <title>The Genome of Medicinal Plant Macleaya cordata Provides New Insights into Benzylisoquinoline Alkaloids Metabolism.</title>
        <authorList>
            <person name="Liu X."/>
            <person name="Liu Y."/>
            <person name="Huang P."/>
            <person name="Ma Y."/>
            <person name="Qing Z."/>
            <person name="Tang Q."/>
            <person name="Cao H."/>
            <person name="Cheng P."/>
            <person name="Zheng Y."/>
            <person name="Yuan Z."/>
            <person name="Zhou Y."/>
            <person name="Liu J."/>
            <person name="Tang Z."/>
            <person name="Zhuo Y."/>
            <person name="Zhang Y."/>
            <person name="Yu L."/>
            <person name="Huang J."/>
            <person name="Yang P."/>
            <person name="Peng Q."/>
            <person name="Zhang J."/>
            <person name="Jiang W."/>
            <person name="Zhang Z."/>
            <person name="Lin K."/>
            <person name="Ro D.K."/>
            <person name="Chen X."/>
            <person name="Xiong X."/>
            <person name="Shang Y."/>
            <person name="Huang S."/>
            <person name="Zeng J."/>
        </authorList>
    </citation>
    <scope>NUCLEOTIDE SEQUENCE [LARGE SCALE GENOMIC DNA]</scope>
    <source>
        <strain evidence="4">cv. BLH2017</strain>
        <tissue evidence="3">Root</tissue>
    </source>
</reference>
<evidence type="ECO:0000256" key="2">
    <source>
        <dbReference type="SAM" id="Phobius"/>
    </source>
</evidence>
<dbReference type="AlphaFoldDB" id="A0A200QC26"/>
<dbReference type="STRING" id="56857.A0A200QC26"/>
<name>A0A200QC26_MACCD</name>
<dbReference type="Proteomes" id="UP000195402">
    <property type="component" value="Unassembled WGS sequence"/>
</dbReference>
<evidence type="ECO:0000313" key="4">
    <source>
        <dbReference type="Proteomes" id="UP000195402"/>
    </source>
</evidence>
<comment type="caution">
    <text evidence="3">The sequence shown here is derived from an EMBL/GenBank/DDBJ whole genome shotgun (WGS) entry which is preliminary data.</text>
</comment>
<gene>
    <name evidence="3" type="ORF">BVC80_8625g9</name>
</gene>
<dbReference type="PANTHER" id="PTHR31860">
    <property type="entry name" value="HEAT-INDUCIBLE TRANSCRIPTION REPRESSOR (DUF639)-RELATED"/>
    <property type="match status" value="1"/>
</dbReference>
<dbReference type="EMBL" id="MVGT01002370">
    <property type="protein sequence ID" value="OVA08033.1"/>
    <property type="molecule type" value="Genomic_DNA"/>
</dbReference>
<dbReference type="FunCoup" id="A0A200QC26">
    <property type="interactions" value="1469"/>
</dbReference>
<dbReference type="Pfam" id="PF04842">
    <property type="entry name" value="DUF639"/>
    <property type="match status" value="1"/>
</dbReference>
<keyword evidence="2" id="KW-0812">Transmembrane</keyword>
<sequence>MHFEFSLTTPPNPSPISLIPLRDFGKFGFSPRNNPQEKFRLKLVAQSFGDKWKLNEIDANLLQEKWNLWLLKTQSFLNEVTAPLVKKGSSGKTDVEKALLDTREIEEVFVAEQTIDSRTPNGNLSLAAIVSIEQFSRMNGLTGQKMQKIYETLVPESLRYDARHLVEYCCFRFLSRDSSDFHPSLKEPAFRRLIFITMLAWEYPYSESIGSCADVSEISLKRKLVGEEAFVRIASAVSGVADRSTAHNLFKVLVGDEHGMSLSLWKTYIEELLKVHEGRKSYQSRESFELSTEQILCIGSSRKRPVLKWETNIAWPGKVTLTTNALYFEAIGLKGQKEAIRLDLTGHGSRVEKAKVGPLGTALFDSAVSVSSGSGSKTLVLEFVDFGGEMRRDVWHAFISEVIALHEFIREYGPEDDDESVFHVYGAHRGKMRAITSAINSITRLQALQFIRKLSEDPTKLVQFSYLRNAPYGDVVCQTLAVNFWGGSLVTKFTGADHLQGIGPSDDVSNSSGHVFDIDGSVYLRKWMKSPSWASSTSVAFWKNASVRSGVVLSKHLLVADKTLVERATILCKEKSQVVEKTQATIDAATLKGIPSNIDLFKELMLPLVVIAKNIDKLRRWKEPHLTVSFLAFAYTLIFRNMLSYIFPMTLMVVAAAMLLLIGLKEQGRLGRSFGKVTIRDQPPSNTIQKIIAIKEAMLDLESYLQNLNVTLLKVRTIVLSGQPQITTEVALVLLSSATILLLVPFRFILAFFLMDLFTRELEFRRETVMRFMSFLKERWNTIPAAPVVVLPFESDETVSRDPNKKTDKQGKPETT</sequence>
<dbReference type="OMA" id="WYAFINE"/>
<dbReference type="InParanoid" id="A0A200QC26"/>
<evidence type="ECO:0000256" key="1">
    <source>
        <dbReference type="SAM" id="MobiDB-lite"/>
    </source>
</evidence>
<feature type="transmembrane region" description="Helical" evidence="2">
    <location>
        <begin position="730"/>
        <end position="755"/>
    </location>
</feature>
<accession>A0A200QC26</accession>
<keyword evidence="2" id="KW-0472">Membrane</keyword>
<organism evidence="3 4">
    <name type="scientific">Macleaya cordata</name>
    <name type="common">Five-seeded plume-poppy</name>
    <name type="synonym">Bocconia cordata</name>
    <dbReference type="NCBI Taxonomy" id="56857"/>
    <lineage>
        <taxon>Eukaryota</taxon>
        <taxon>Viridiplantae</taxon>
        <taxon>Streptophyta</taxon>
        <taxon>Embryophyta</taxon>
        <taxon>Tracheophyta</taxon>
        <taxon>Spermatophyta</taxon>
        <taxon>Magnoliopsida</taxon>
        <taxon>Ranunculales</taxon>
        <taxon>Papaveraceae</taxon>
        <taxon>Papaveroideae</taxon>
        <taxon>Macleaya</taxon>
    </lineage>
</organism>
<dbReference type="PANTHER" id="PTHR31860:SF3">
    <property type="entry name" value="PROTEIN, PUTATIVE (DUF639)-RELATED"/>
    <property type="match status" value="1"/>
</dbReference>
<keyword evidence="2" id="KW-1133">Transmembrane helix</keyword>
<evidence type="ECO:0000313" key="3">
    <source>
        <dbReference type="EMBL" id="OVA08033.1"/>
    </source>
</evidence>
<protein>
    <submittedName>
        <fullName evidence="3">Uncharacterized protein</fullName>
    </submittedName>
</protein>